<accession>A0A670Y7E1</accession>
<dbReference type="Pfam" id="PF26083">
    <property type="entry name" value="TM_Tm6sf2"/>
    <property type="match status" value="1"/>
</dbReference>
<reference evidence="3" key="1">
    <citation type="submission" date="2025-08" db="UniProtKB">
        <authorList>
            <consortium name="Ensembl"/>
        </authorList>
    </citation>
    <scope>IDENTIFICATION</scope>
</reference>
<dbReference type="PANTHER" id="PTHR14568:SF10">
    <property type="entry name" value="TRANSMEMBRANE 6 SUPERFAMILY MEMBER 1"/>
    <property type="match status" value="1"/>
</dbReference>
<dbReference type="InterPro" id="IPR059044">
    <property type="entry name" value="TM_Tm6sf1/2"/>
</dbReference>
<dbReference type="GO" id="GO:0005765">
    <property type="term" value="C:lysosomal membrane"/>
    <property type="evidence" value="ECO:0007669"/>
    <property type="project" value="TreeGrafter"/>
</dbReference>
<keyword evidence="1" id="KW-1133">Transmembrane helix</keyword>
<sequence>MSAAAATGVFVLSLCAIPVTYLFNASVGEPYLNTAYSHMICYWDGSIHYLMYLLMVAAIAWEENYRMIGLYWLGSITMSIIVFIPGNIVGRHGKFSHGELTMACWLWLIGCSQLSVVLF</sequence>
<evidence type="ECO:0000259" key="2">
    <source>
        <dbReference type="Pfam" id="PF26083"/>
    </source>
</evidence>
<feature type="transmembrane region" description="Helical" evidence="1">
    <location>
        <begin position="68"/>
        <end position="88"/>
    </location>
</feature>
<reference evidence="3" key="2">
    <citation type="submission" date="2025-09" db="UniProtKB">
        <authorList>
            <consortium name="Ensembl"/>
        </authorList>
    </citation>
    <scope>IDENTIFICATION</scope>
</reference>
<dbReference type="Ensembl" id="ENSPTXT00000008105.1">
    <property type="protein sequence ID" value="ENSPTXP00000007829.1"/>
    <property type="gene ID" value="ENSPTXG00000005689.1"/>
</dbReference>
<dbReference type="GeneTree" id="ENSGT00390000012913"/>
<feature type="domain" description="Transmembrane 6 superfamily member 1/2 transmembrane" evidence="2">
    <location>
        <begin position="23"/>
        <end position="94"/>
    </location>
</feature>
<evidence type="ECO:0000256" key="1">
    <source>
        <dbReference type="SAM" id="Phobius"/>
    </source>
</evidence>
<keyword evidence="4" id="KW-1185">Reference proteome</keyword>
<keyword evidence="1" id="KW-0472">Membrane</keyword>
<organism evidence="3 4">
    <name type="scientific">Pseudonaja textilis</name>
    <name type="common">Eastern brown snake</name>
    <dbReference type="NCBI Taxonomy" id="8673"/>
    <lineage>
        <taxon>Eukaryota</taxon>
        <taxon>Metazoa</taxon>
        <taxon>Chordata</taxon>
        <taxon>Craniata</taxon>
        <taxon>Vertebrata</taxon>
        <taxon>Euteleostomi</taxon>
        <taxon>Lepidosauria</taxon>
        <taxon>Squamata</taxon>
        <taxon>Bifurcata</taxon>
        <taxon>Unidentata</taxon>
        <taxon>Episquamata</taxon>
        <taxon>Toxicofera</taxon>
        <taxon>Serpentes</taxon>
        <taxon>Colubroidea</taxon>
        <taxon>Elapidae</taxon>
        <taxon>Hydrophiinae</taxon>
        <taxon>Pseudonaja</taxon>
    </lineage>
</organism>
<dbReference type="AlphaFoldDB" id="A0A670Y7E1"/>
<feature type="transmembrane region" description="Helical" evidence="1">
    <location>
        <begin position="42"/>
        <end position="61"/>
    </location>
</feature>
<evidence type="ECO:0000313" key="3">
    <source>
        <dbReference type="Ensembl" id="ENSPTXP00000007829.1"/>
    </source>
</evidence>
<dbReference type="Proteomes" id="UP000472273">
    <property type="component" value="Unplaced"/>
</dbReference>
<evidence type="ECO:0000313" key="4">
    <source>
        <dbReference type="Proteomes" id="UP000472273"/>
    </source>
</evidence>
<protein>
    <recommendedName>
        <fullName evidence="2">Transmembrane 6 superfamily member 1/2 transmembrane domain-containing protein</fullName>
    </recommendedName>
</protein>
<keyword evidence="1" id="KW-0812">Transmembrane</keyword>
<name>A0A670Y7E1_PSETE</name>
<dbReference type="PANTHER" id="PTHR14568">
    <property type="entry name" value="TRANSMEMBRANE SUPERFAMILY 6 MEMBER 1/2"/>
    <property type="match status" value="1"/>
</dbReference>
<proteinExistence type="predicted"/>